<name>A0AAN7YQU2_9PEZI</name>
<accession>A0AAN7YQU2</accession>
<protein>
    <recommendedName>
        <fullName evidence="4">RWD domain-containing protein</fullName>
    </recommendedName>
</protein>
<sequence>MEERHSRIEAEVALLQTMYPDSLLFSPKSQEVTHKTPLGTLALRLPDSYPSTSRPDPISASSGKTDLRADLKKRIADLAVGEEVLDSMVAIFDELCQEVHAGAPTPDVNETNSQQADAESEAKLTTIIYLHHLLNTNKRKLALSPPSAEVHGLSKPGYPGVLVYSGPAAAVREHVNELKQQNWAAFQVRMESEEEWTFGHGKGVREVEGMGEVVGGVGEGRRGEFMEAMRMK</sequence>
<gene>
    <name evidence="2" type="ORF">LTR62_000862</name>
</gene>
<reference evidence="2" key="1">
    <citation type="submission" date="2023-08" db="EMBL/GenBank/DDBJ databases">
        <title>Black Yeasts Isolated from many extreme environments.</title>
        <authorList>
            <person name="Coleine C."/>
            <person name="Stajich J.E."/>
            <person name="Selbmann L."/>
        </authorList>
    </citation>
    <scope>NUCLEOTIDE SEQUENCE</scope>
    <source>
        <strain evidence="2">CCFEE 5401</strain>
    </source>
</reference>
<evidence type="ECO:0000313" key="2">
    <source>
        <dbReference type="EMBL" id="KAK5115773.1"/>
    </source>
</evidence>
<dbReference type="Proteomes" id="UP001310890">
    <property type="component" value="Unassembled WGS sequence"/>
</dbReference>
<dbReference type="PANTHER" id="PTHR15955">
    <property type="entry name" value="RWD DOMAIN CONTAINING PROTEIN 2"/>
    <property type="match status" value="1"/>
</dbReference>
<evidence type="ECO:0008006" key="4">
    <source>
        <dbReference type="Google" id="ProtNLM"/>
    </source>
</evidence>
<feature type="compositionally biased region" description="Polar residues" evidence="1">
    <location>
        <begin position="49"/>
        <end position="64"/>
    </location>
</feature>
<evidence type="ECO:0000313" key="3">
    <source>
        <dbReference type="Proteomes" id="UP001310890"/>
    </source>
</evidence>
<feature type="region of interest" description="Disordered" evidence="1">
    <location>
        <begin position="43"/>
        <end position="64"/>
    </location>
</feature>
<evidence type="ECO:0000256" key="1">
    <source>
        <dbReference type="SAM" id="MobiDB-lite"/>
    </source>
</evidence>
<dbReference type="AlphaFoldDB" id="A0AAN7YQU2"/>
<dbReference type="InterPro" id="IPR017359">
    <property type="entry name" value="Phi-like"/>
</dbReference>
<proteinExistence type="predicted"/>
<dbReference type="EMBL" id="JAVRRL010000011">
    <property type="protein sequence ID" value="KAK5115773.1"/>
    <property type="molecule type" value="Genomic_DNA"/>
</dbReference>
<organism evidence="2 3">
    <name type="scientific">Meristemomyces frigidus</name>
    <dbReference type="NCBI Taxonomy" id="1508187"/>
    <lineage>
        <taxon>Eukaryota</taxon>
        <taxon>Fungi</taxon>
        <taxon>Dikarya</taxon>
        <taxon>Ascomycota</taxon>
        <taxon>Pezizomycotina</taxon>
        <taxon>Dothideomycetes</taxon>
        <taxon>Dothideomycetidae</taxon>
        <taxon>Mycosphaerellales</taxon>
        <taxon>Teratosphaeriaceae</taxon>
        <taxon>Meristemomyces</taxon>
    </lineage>
</organism>
<dbReference type="PANTHER" id="PTHR15955:SF8">
    <property type="entry name" value="RWD DOMAIN-CONTAINING PROTEIN 2B-RELATED"/>
    <property type="match status" value="1"/>
</dbReference>
<comment type="caution">
    <text evidence="2">The sequence shown here is derived from an EMBL/GenBank/DDBJ whole genome shotgun (WGS) entry which is preliminary data.</text>
</comment>